<sequence length="271" mass="30841" precursor="true">MKDLSTCIRNTAAFIFILFVLSAANVGCSPEKSSLPLSYEMKRIEKFFHEGKTKEDRESYCKCNYPVFSGRKNAEAINNHLQQWIADSTAIAPGKNYTGSKSIETLSDNFLKEYERVRKDFPVNWPYVFMLDGSVLLNRSGLLSIDLSSYSFTGGAHGSSHTEYFVFDTLSGDRLKLKDVFEERFENALNTLIEKRYREMKGLSPSDKLNGEKGELFENFIHFNNNFALTDKGVSFLYNQYEIAARPAGTIEVDLSYGELSAILKPRFRVL</sequence>
<organism evidence="3 4">
    <name type="scientific">Chlorobium phaeobacteroides (strain DSM 266 / SMG 266 / 2430)</name>
    <dbReference type="NCBI Taxonomy" id="290317"/>
    <lineage>
        <taxon>Bacteria</taxon>
        <taxon>Pseudomonadati</taxon>
        <taxon>Chlorobiota</taxon>
        <taxon>Chlorobiia</taxon>
        <taxon>Chlorobiales</taxon>
        <taxon>Chlorobiaceae</taxon>
        <taxon>Chlorobium/Pelodictyon group</taxon>
        <taxon>Chlorobium</taxon>
    </lineage>
</organism>
<gene>
    <name evidence="3" type="ordered locus">Cpha266_0761</name>
</gene>
<dbReference type="InterPro" id="IPR037126">
    <property type="entry name" value="PdaC/RsiV-like_sf"/>
</dbReference>
<feature type="domain" description="DUF3298" evidence="1">
    <location>
        <begin position="178"/>
        <end position="257"/>
    </location>
</feature>
<evidence type="ECO:0008006" key="5">
    <source>
        <dbReference type="Google" id="ProtNLM"/>
    </source>
</evidence>
<reference evidence="3 4" key="1">
    <citation type="submission" date="2006-12" db="EMBL/GenBank/DDBJ databases">
        <title>Complete sequence of Chlorobium phaeobacteroides DSM 266.</title>
        <authorList>
            <consortium name="US DOE Joint Genome Institute"/>
            <person name="Copeland A."/>
            <person name="Lucas S."/>
            <person name="Lapidus A."/>
            <person name="Barry K."/>
            <person name="Detter J.C."/>
            <person name="Glavina del Rio T."/>
            <person name="Hammon N."/>
            <person name="Israni S."/>
            <person name="Pitluck S."/>
            <person name="Goltsman E."/>
            <person name="Schmutz J."/>
            <person name="Larimer F."/>
            <person name="Land M."/>
            <person name="Hauser L."/>
            <person name="Mikhailova N."/>
            <person name="Li T."/>
            <person name="Overmann J."/>
            <person name="Bryant D.A."/>
            <person name="Richardson P."/>
        </authorList>
    </citation>
    <scope>NUCLEOTIDE SEQUENCE [LARGE SCALE GENOMIC DNA]</scope>
    <source>
        <strain evidence="3 4">DSM 266</strain>
    </source>
</reference>
<dbReference type="Proteomes" id="UP000008701">
    <property type="component" value="Chromosome"/>
</dbReference>
<dbReference type="KEGG" id="cph:Cpha266_0761"/>
<dbReference type="Pfam" id="PF13739">
    <property type="entry name" value="PdaC"/>
    <property type="match status" value="1"/>
</dbReference>
<dbReference type="STRING" id="290317.Cpha266_0761"/>
<feature type="domain" description="Deacetylase PdaC" evidence="2">
    <location>
        <begin position="54"/>
        <end position="159"/>
    </location>
</feature>
<dbReference type="Gene3D" id="3.30.565.40">
    <property type="entry name" value="Fervidobacterium nodosum Rt17-B1 like"/>
    <property type="match status" value="1"/>
</dbReference>
<dbReference type="Gene3D" id="3.90.640.20">
    <property type="entry name" value="Heat-shock cognate protein, ATPase"/>
    <property type="match status" value="1"/>
</dbReference>
<name>A1BEI6_CHLPD</name>
<evidence type="ECO:0000313" key="3">
    <source>
        <dbReference type="EMBL" id="ABL64813.1"/>
    </source>
</evidence>
<dbReference type="HOGENOM" id="CLU_083883_1_0_10"/>
<dbReference type="OrthoDB" id="594879at2"/>
<dbReference type="RefSeq" id="WP_011744642.1">
    <property type="nucleotide sequence ID" value="NC_008639.1"/>
</dbReference>
<accession>A1BEI6</accession>
<evidence type="ECO:0000313" key="4">
    <source>
        <dbReference type="Proteomes" id="UP000008701"/>
    </source>
</evidence>
<keyword evidence="4" id="KW-1185">Reference proteome</keyword>
<dbReference type="InterPro" id="IPR025303">
    <property type="entry name" value="PdaC"/>
</dbReference>
<dbReference type="InterPro" id="IPR021729">
    <property type="entry name" value="DUF3298"/>
</dbReference>
<dbReference type="AlphaFoldDB" id="A1BEI6"/>
<dbReference type="Pfam" id="PF11738">
    <property type="entry name" value="DUF3298"/>
    <property type="match status" value="1"/>
</dbReference>
<dbReference type="EMBL" id="CP000492">
    <property type="protein sequence ID" value="ABL64813.1"/>
    <property type="molecule type" value="Genomic_DNA"/>
</dbReference>
<dbReference type="eggNOG" id="COG5513">
    <property type="taxonomic scope" value="Bacteria"/>
</dbReference>
<evidence type="ECO:0000259" key="1">
    <source>
        <dbReference type="Pfam" id="PF11738"/>
    </source>
</evidence>
<evidence type="ECO:0000259" key="2">
    <source>
        <dbReference type="Pfam" id="PF13739"/>
    </source>
</evidence>
<protein>
    <recommendedName>
        <fullName evidence="5">DUF3298 domain-containing protein</fullName>
    </recommendedName>
</protein>
<proteinExistence type="predicted"/>